<comment type="subcellular location">
    <subcellularLocation>
        <location evidence="1">Membrane</location>
        <topology evidence="1">Multi-pass membrane protein</topology>
    </subcellularLocation>
</comment>
<reference evidence="8" key="1">
    <citation type="submission" date="2025-08" db="UniProtKB">
        <authorList>
            <consortium name="Ensembl"/>
        </authorList>
    </citation>
    <scope>IDENTIFICATION</scope>
</reference>
<feature type="transmembrane region" description="Helical" evidence="6">
    <location>
        <begin position="12"/>
        <end position="34"/>
    </location>
</feature>
<accession>A0A8D0GKY9</accession>
<feature type="transmembrane region" description="Helical" evidence="6">
    <location>
        <begin position="328"/>
        <end position="349"/>
    </location>
</feature>
<evidence type="ECO:0000256" key="3">
    <source>
        <dbReference type="ARBA" id="ARBA00022692"/>
    </source>
</evidence>
<keyword evidence="5 6" id="KW-0472">Membrane</keyword>
<evidence type="ECO:0000256" key="1">
    <source>
        <dbReference type="ARBA" id="ARBA00004141"/>
    </source>
</evidence>
<evidence type="ECO:0000256" key="2">
    <source>
        <dbReference type="ARBA" id="ARBA00011036"/>
    </source>
</evidence>
<keyword evidence="9" id="KW-1185">Reference proteome</keyword>
<evidence type="ECO:0000313" key="8">
    <source>
        <dbReference type="Ensembl" id="ENSSPUP00000006760.1"/>
    </source>
</evidence>
<dbReference type="GeneTree" id="ENSGT00950000182844"/>
<name>A0A8D0GKY9_SPHPU</name>
<dbReference type="GO" id="GO:0005886">
    <property type="term" value="C:plasma membrane"/>
    <property type="evidence" value="ECO:0007669"/>
    <property type="project" value="InterPro"/>
</dbReference>
<feature type="transmembrane region" description="Helical" evidence="6">
    <location>
        <begin position="81"/>
        <end position="101"/>
    </location>
</feature>
<dbReference type="SUPFAM" id="SSF111352">
    <property type="entry name" value="Ammonium transporter"/>
    <property type="match status" value="1"/>
</dbReference>
<dbReference type="PRINTS" id="PR00342">
    <property type="entry name" value="RHESUSRHD"/>
</dbReference>
<evidence type="ECO:0000256" key="6">
    <source>
        <dbReference type="SAM" id="Phobius"/>
    </source>
</evidence>
<dbReference type="PANTHER" id="PTHR11730">
    <property type="entry name" value="AMMONIUM TRANSPORTER"/>
    <property type="match status" value="1"/>
</dbReference>
<feature type="transmembrane region" description="Helical" evidence="6">
    <location>
        <begin position="240"/>
        <end position="258"/>
    </location>
</feature>
<feature type="transmembrane region" description="Helical" evidence="6">
    <location>
        <begin position="46"/>
        <end position="69"/>
    </location>
</feature>
<feature type="transmembrane region" description="Helical" evidence="6">
    <location>
        <begin position="294"/>
        <end position="316"/>
    </location>
</feature>
<dbReference type="AlphaFoldDB" id="A0A8D0GKY9"/>
<evidence type="ECO:0000259" key="7">
    <source>
        <dbReference type="Pfam" id="PF00909"/>
    </source>
</evidence>
<dbReference type="InterPro" id="IPR024041">
    <property type="entry name" value="NH4_transpt_AmtB-like_dom"/>
</dbReference>
<organism evidence="8 9">
    <name type="scientific">Sphenodon punctatus</name>
    <name type="common">Tuatara</name>
    <name type="synonym">Hatteria punctata</name>
    <dbReference type="NCBI Taxonomy" id="8508"/>
    <lineage>
        <taxon>Eukaryota</taxon>
        <taxon>Metazoa</taxon>
        <taxon>Chordata</taxon>
        <taxon>Craniata</taxon>
        <taxon>Vertebrata</taxon>
        <taxon>Euteleostomi</taxon>
        <taxon>Lepidosauria</taxon>
        <taxon>Sphenodontia</taxon>
        <taxon>Sphenodontidae</taxon>
        <taxon>Sphenodon</taxon>
    </lineage>
</organism>
<comment type="similarity">
    <text evidence="2">Belongs to the ammonium transporter (TC 2.A.49) family. Rh subfamily.</text>
</comment>
<evidence type="ECO:0000256" key="5">
    <source>
        <dbReference type="ARBA" id="ARBA00023136"/>
    </source>
</evidence>
<dbReference type="InterPro" id="IPR002229">
    <property type="entry name" value="RhesusRHD"/>
</dbReference>
<feature type="transmembrane region" description="Helical" evidence="6">
    <location>
        <begin position="113"/>
        <end position="132"/>
    </location>
</feature>
<dbReference type="Proteomes" id="UP000694392">
    <property type="component" value="Unplaced"/>
</dbReference>
<protein>
    <recommendedName>
        <fullName evidence="7">Ammonium transporter AmtB-like domain-containing protein</fullName>
    </recommendedName>
</protein>
<dbReference type="Gene3D" id="1.10.3430.10">
    <property type="entry name" value="Ammonium transporter AmtB like domains"/>
    <property type="match status" value="1"/>
</dbReference>
<proteinExistence type="inferred from homology"/>
<feature type="transmembrane region" description="Helical" evidence="6">
    <location>
        <begin position="169"/>
        <end position="192"/>
    </location>
</feature>
<dbReference type="GO" id="GO:0097272">
    <property type="term" value="P:ammonium homeostasis"/>
    <property type="evidence" value="ECO:0007669"/>
    <property type="project" value="TreeGrafter"/>
</dbReference>
<dbReference type="FunFam" id="1.10.3430.10:FF:000009">
    <property type="entry name" value="Blood group Rh(D) polypeptide"/>
    <property type="match status" value="1"/>
</dbReference>
<dbReference type="OMA" id="IHVFATY"/>
<keyword evidence="4 6" id="KW-1133">Transmembrane helix</keyword>
<feature type="transmembrane region" description="Helical" evidence="6">
    <location>
        <begin position="369"/>
        <end position="389"/>
    </location>
</feature>
<evidence type="ECO:0000256" key="4">
    <source>
        <dbReference type="ARBA" id="ARBA00022989"/>
    </source>
</evidence>
<feature type="domain" description="Ammonium transporter AmtB-like" evidence="7">
    <location>
        <begin position="38"/>
        <end position="389"/>
    </location>
</feature>
<dbReference type="Ensembl" id="ENSSPUT00000007187.1">
    <property type="protein sequence ID" value="ENSSPUP00000006760.1"/>
    <property type="gene ID" value="ENSSPUG00000005213.1"/>
</dbReference>
<evidence type="ECO:0000313" key="9">
    <source>
        <dbReference type="Proteomes" id="UP000694392"/>
    </source>
</evidence>
<dbReference type="InterPro" id="IPR029020">
    <property type="entry name" value="Ammonium/urea_transptr"/>
</dbReference>
<dbReference type="GO" id="GO:0008519">
    <property type="term" value="F:ammonium channel activity"/>
    <property type="evidence" value="ECO:0007669"/>
    <property type="project" value="InterPro"/>
</dbReference>
<dbReference type="Pfam" id="PF00909">
    <property type="entry name" value="Ammonium_transp"/>
    <property type="match status" value="1"/>
</dbReference>
<sequence length="416" mass="46091">MASEYPPSLQSCLSLLVLFLETAFILIFYFFVSYEVPSSLEYFHNYSYSAFQDVNVMVVFGFGFFLTFLKRYRLSSVGFTLLITALGVQWALIVEGFLFYFSSGKVNINLDSILRGTLSITAVHISAGALLGKVNPVQLTCMAMMEVTAFAVDRWIITDILKVESHVSMMHVHIFGAYFGLVVSGWFCPPLLKNKFEKEKSGRLSDLFSMIGTLFLWMFWPTFNSVLLSDDVEKRKAIYNTYYAIAVSAVTAFALSAASNRNGKFDMVHVRTATLAGGVALGFSAGTISHPCVAMTLGLLASTIAVLWSRCVQMHWNPALKIHDTCGVHYTFGLPGLLGGIAHVILAVYNNWDNLSMEGYSILIEVGALSFTVVMALGTGFFAGFLLTCKLWKAPPVSKYFDDQAYWEFPNLAVGF</sequence>
<keyword evidence="3 6" id="KW-0812">Transmembrane</keyword>
<feature type="transmembrane region" description="Helical" evidence="6">
    <location>
        <begin position="204"/>
        <end position="220"/>
    </location>
</feature>
<reference evidence="8" key="2">
    <citation type="submission" date="2025-09" db="UniProtKB">
        <authorList>
            <consortium name="Ensembl"/>
        </authorList>
    </citation>
    <scope>IDENTIFICATION</scope>
</reference>
<dbReference type="PANTHER" id="PTHR11730:SF43">
    <property type="entry name" value="BLOOD GROUP RH(CE) POLYPEPTIDE-RELATED"/>
    <property type="match status" value="1"/>
</dbReference>